<comment type="caution">
    <text evidence="3">The sequence shown here is derived from an EMBL/GenBank/DDBJ whole genome shotgun (WGS) entry which is preliminary data.</text>
</comment>
<dbReference type="EMBL" id="CATVXE010000001">
    <property type="protein sequence ID" value="CAJ0679095.1"/>
    <property type="molecule type" value="Genomic_DNA"/>
</dbReference>
<dbReference type="Pfam" id="PF03432">
    <property type="entry name" value="Relaxase"/>
    <property type="match status" value="1"/>
</dbReference>
<feature type="region of interest" description="Disordered" evidence="1">
    <location>
        <begin position="389"/>
        <end position="414"/>
    </location>
</feature>
<reference evidence="3" key="1">
    <citation type="submission" date="2023-07" db="EMBL/GenBank/DDBJ databases">
        <authorList>
            <person name="Peeters C."/>
        </authorList>
    </citation>
    <scope>NUCLEOTIDE SEQUENCE</scope>
    <source>
        <strain evidence="3">R-77591</strain>
    </source>
</reference>
<sequence length="499" mass="56579">MIVKNFSTGRNSVSHAVNYLLSQDDWKGNDRDSKPEVLKGDPELTKQIGKDLCDRFSSKYLSGVISLAEGEKLTDQQKQELISSFEKTFMPGMEGRFNALYVAHGNNEIHYVVNKVDLETGKAFNPMPPGHEHMKDLFQKTENFKYGFEQVIPNPDIGITKYTHEEQKAIARNETFGNLKSKQAIDTELKSMVQQGLINNREELISFLKNDCGFTLSRIGQDYLSIKNPDGQNIRLKGGIYVEGNNKSYEDLAVEKAGNIERASQYSKTDYERDKRELTQICQARATYNLETYSRRNETSQIELSNNTSNRDNRYFADRLNDALLPEKSNSRFENRHNKQSEVFSSHQGATNKLNHQPRQKTLLHTNTGELSHDRIRNKLNETLGKSEQINGDFAKRSHELSKSSSELSEGSNDFKSNVGAITATCEKTIGDTRLFSSRSADIKKKLGELGMKSQQVGMSKFALMALDYKIAEMTGQLAQAEAHERAQAQRTSSYDFER</sequence>
<protein>
    <recommendedName>
        <fullName evidence="2">MobA/VirD2-like nuclease domain-containing protein</fullName>
    </recommendedName>
</protein>
<name>A0AAD2EHF5_9RALS</name>
<gene>
    <name evidence="3" type="ORF">R77591_00165</name>
</gene>
<dbReference type="Proteomes" id="UP001190002">
    <property type="component" value="Unassembled WGS sequence"/>
</dbReference>
<evidence type="ECO:0000313" key="4">
    <source>
        <dbReference type="Proteomes" id="UP001190002"/>
    </source>
</evidence>
<evidence type="ECO:0000256" key="1">
    <source>
        <dbReference type="SAM" id="MobiDB-lite"/>
    </source>
</evidence>
<dbReference type="AlphaFoldDB" id="A0AAD2EHF5"/>
<accession>A0AAD2EHF5</accession>
<evidence type="ECO:0000259" key="2">
    <source>
        <dbReference type="Pfam" id="PF03432"/>
    </source>
</evidence>
<evidence type="ECO:0000313" key="3">
    <source>
        <dbReference type="EMBL" id="CAJ0679095.1"/>
    </source>
</evidence>
<feature type="compositionally biased region" description="Low complexity" evidence="1">
    <location>
        <begin position="403"/>
        <end position="412"/>
    </location>
</feature>
<proteinExistence type="predicted"/>
<organism evidence="3 4">
    <name type="scientific">Ralstonia mannitolilytica</name>
    <dbReference type="NCBI Taxonomy" id="105219"/>
    <lineage>
        <taxon>Bacteria</taxon>
        <taxon>Pseudomonadati</taxon>
        <taxon>Pseudomonadota</taxon>
        <taxon>Betaproteobacteria</taxon>
        <taxon>Burkholderiales</taxon>
        <taxon>Burkholderiaceae</taxon>
        <taxon>Ralstonia</taxon>
    </lineage>
</organism>
<feature type="region of interest" description="Disordered" evidence="1">
    <location>
        <begin position="478"/>
        <end position="499"/>
    </location>
</feature>
<feature type="domain" description="MobA/VirD2-like nuclease" evidence="2">
    <location>
        <begin position="57"/>
        <end position="142"/>
    </location>
</feature>
<dbReference type="RefSeq" id="WP_316685587.1">
    <property type="nucleotide sequence ID" value="NZ_CATVXE010000001.1"/>
</dbReference>
<dbReference type="InterPro" id="IPR005094">
    <property type="entry name" value="Endonuclease_MobA/VirD2"/>
</dbReference>